<keyword evidence="2" id="KW-0732">Signal</keyword>
<name>A0ABY2S0Y3_9PSEU</name>
<evidence type="ECO:0000256" key="1">
    <source>
        <dbReference type="SAM" id="MobiDB-lite"/>
    </source>
</evidence>
<dbReference type="EMBL" id="SWMS01000017">
    <property type="protein sequence ID" value="TKG65825.1"/>
    <property type="molecule type" value="Genomic_DNA"/>
</dbReference>
<evidence type="ECO:0000313" key="4">
    <source>
        <dbReference type="Proteomes" id="UP000309992"/>
    </source>
</evidence>
<feature type="region of interest" description="Disordered" evidence="1">
    <location>
        <begin position="65"/>
        <end position="129"/>
    </location>
</feature>
<comment type="caution">
    <text evidence="3">The sequence shown here is derived from an EMBL/GenBank/DDBJ whole genome shotgun (WGS) entry which is preliminary data.</text>
</comment>
<proteinExistence type="predicted"/>
<feature type="compositionally biased region" description="Pro residues" evidence="1">
    <location>
        <begin position="69"/>
        <end position="79"/>
    </location>
</feature>
<reference evidence="3 4" key="1">
    <citation type="journal article" date="2015" name="Antonie Van Leeuwenhoek">
        <title>Prauserella endophytica sp. nov., an endophytic actinobacterium isolated from Tamarix taklamakanensis.</title>
        <authorList>
            <person name="Liu J.M."/>
            <person name="Habden X."/>
            <person name="Guo L."/>
            <person name="Tuo L."/>
            <person name="Jiang Z.K."/>
            <person name="Liu S.W."/>
            <person name="Liu X.F."/>
            <person name="Chen L."/>
            <person name="Li R.F."/>
            <person name="Zhang Y.Q."/>
            <person name="Sun C.H."/>
        </authorList>
    </citation>
    <scope>NUCLEOTIDE SEQUENCE [LARGE SCALE GENOMIC DNA]</scope>
    <source>
        <strain evidence="3 4">CGMCC 4.7182</strain>
    </source>
</reference>
<keyword evidence="4" id="KW-1185">Reference proteome</keyword>
<protein>
    <submittedName>
        <fullName evidence="3">Uncharacterized protein</fullName>
    </submittedName>
</protein>
<feature type="signal peptide" evidence="2">
    <location>
        <begin position="1"/>
        <end position="23"/>
    </location>
</feature>
<dbReference type="RefSeq" id="WP_137096418.1">
    <property type="nucleotide sequence ID" value="NZ_SWMS01000017.1"/>
</dbReference>
<accession>A0ABY2S0Y3</accession>
<evidence type="ECO:0000256" key="2">
    <source>
        <dbReference type="SAM" id="SignalP"/>
    </source>
</evidence>
<evidence type="ECO:0000313" key="3">
    <source>
        <dbReference type="EMBL" id="TKG65825.1"/>
    </source>
</evidence>
<organism evidence="3 4">
    <name type="scientific">Prauserella endophytica</name>
    <dbReference type="NCBI Taxonomy" id="1592324"/>
    <lineage>
        <taxon>Bacteria</taxon>
        <taxon>Bacillati</taxon>
        <taxon>Actinomycetota</taxon>
        <taxon>Actinomycetes</taxon>
        <taxon>Pseudonocardiales</taxon>
        <taxon>Pseudonocardiaceae</taxon>
        <taxon>Prauserella</taxon>
        <taxon>Prauserella coralliicola group</taxon>
    </lineage>
</organism>
<feature type="chain" id="PRO_5045542430" evidence="2">
    <location>
        <begin position="24"/>
        <end position="155"/>
    </location>
</feature>
<gene>
    <name evidence="3" type="ORF">FCN18_26865</name>
</gene>
<dbReference type="Proteomes" id="UP000309992">
    <property type="component" value="Unassembled WGS sequence"/>
</dbReference>
<sequence length="155" mass="15984">MRRRTLWISLGSAAAAVPAAALAITLWPTETATPEPPASRQATVPESVVAVRDLDEVRELKLLATPSAKPAPPPPPPVTAAPVPVAGDAVAEEPEPAVPAAGTGDGDSDDIARQRAMEPAPRPPMTDYIAPDIQEDIDEAENGPGIDLGTLVPEP</sequence>
<feature type="compositionally biased region" description="Low complexity" evidence="1">
    <location>
        <begin position="80"/>
        <end position="89"/>
    </location>
</feature>